<feature type="transmembrane region" description="Helical" evidence="1">
    <location>
        <begin position="247"/>
        <end position="267"/>
    </location>
</feature>
<evidence type="ECO:0000313" key="2">
    <source>
        <dbReference type="EMBL" id="AWX44566.1"/>
    </source>
</evidence>
<feature type="transmembrane region" description="Helical" evidence="1">
    <location>
        <begin position="112"/>
        <end position="132"/>
    </location>
</feature>
<feature type="transmembrane region" description="Helical" evidence="1">
    <location>
        <begin position="5"/>
        <end position="23"/>
    </location>
</feature>
<dbReference type="Proteomes" id="UP000248536">
    <property type="component" value="Chromosome"/>
</dbReference>
<feature type="transmembrane region" description="Helical" evidence="1">
    <location>
        <begin position="423"/>
        <end position="444"/>
    </location>
</feature>
<feature type="transmembrane region" description="Helical" evidence="1">
    <location>
        <begin position="139"/>
        <end position="155"/>
    </location>
</feature>
<feature type="transmembrane region" description="Helical" evidence="1">
    <location>
        <begin position="347"/>
        <end position="372"/>
    </location>
</feature>
<keyword evidence="3" id="KW-1185">Reference proteome</keyword>
<dbReference type="AlphaFoldDB" id="A0A2Z4LRV4"/>
<evidence type="ECO:0000256" key="1">
    <source>
        <dbReference type="SAM" id="Phobius"/>
    </source>
</evidence>
<keyword evidence="1" id="KW-1133">Transmembrane helix</keyword>
<feature type="transmembrane region" description="Helical" evidence="1">
    <location>
        <begin position="35"/>
        <end position="53"/>
    </location>
</feature>
<protein>
    <submittedName>
        <fullName evidence="2">Uncharacterized protein</fullName>
    </submittedName>
</protein>
<organism evidence="2 3">
    <name type="scientific">Flagellimonas maritima</name>
    <dbReference type="NCBI Taxonomy" id="1383885"/>
    <lineage>
        <taxon>Bacteria</taxon>
        <taxon>Pseudomonadati</taxon>
        <taxon>Bacteroidota</taxon>
        <taxon>Flavobacteriia</taxon>
        <taxon>Flavobacteriales</taxon>
        <taxon>Flavobacteriaceae</taxon>
        <taxon>Flagellimonas</taxon>
    </lineage>
</organism>
<feature type="transmembrane region" description="Helical" evidence="1">
    <location>
        <begin position="273"/>
        <end position="298"/>
    </location>
</feature>
<keyword evidence="1" id="KW-0812">Transmembrane</keyword>
<accession>A0A2Z4LRV4</accession>
<evidence type="ECO:0000313" key="3">
    <source>
        <dbReference type="Proteomes" id="UP000248536"/>
    </source>
</evidence>
<proteinExistence type="predicted"/>
<reference evidence="2 3" key="1">
    <citation type="submission" date="2018-06" db="EMBL/GenBank/DDBJ databases">
        <title>Spongiibacterium sp. HME9304 Genome sequencing and assembly.</title>
        <authorList>
            <person name="Kang H."/>
            <person name="Kim H."/>
            <person name="Joh K."/>
        </authorList>
    </citation>
    <scope>NUCLEOTIDE SEQUENCE [LARGE SCALE GENOMIC DNA]</scope>
    <source>
        <strain evidence="2 3">HME9304</strain>
    </source>
</reference>
<feature type="transmembrane region" description="Helical" evidence="1">
    <location>
        <begin position="319"/>
        <end position="341"/>
    </location>
</feature>
<dbReference type="InterPro" id="IPR043742">
    <property type="entry name" value="DUF5687"/>
</dbReference>
<sequence>MAFGALYFIGVFLSLGVGSYFIIEDLGLGDPLRVVNQFMIYYLAFDMVFRYMLQKMPVTNIKPLLYLPFKKSQVVYYSLGKTIVSFFNWSHAFFFVPFSIVLLTKDYGITNILGWHLGLMALIYCNNFINVLVNNKNNIFYFIAGIFFVLGASQYNGWFDITAYTGPLFDKLYDIPVSAIIPWALLLGLFGFSFNYFKKNMYLDAGLATKKSEAKTENLDWLNRFGNLGTFLKNDIKLIKRNKRSKTSVIMSFAFMFYGLLFFTGAVETYQGPVWGIFAGIFCSGGFLFSFGQFVPSWDSSYYPLMMSQNIRYREYLDSKWYLIIIATLVSTILCAFYIFIAGWQAYLAIIVGAIYNIGVNSYLVLWGGAYIKTPIDLTSNKKAFGDKQAFNAKTLLLTIPKLVLPLIIFAIGYYLVNPITGYLLVALSGILGFVFKNKVFELIERIYKKEKYKTLAAYKQKG</sequence>
<dbReference type="EMBL" id="CP030104">
    <property type="protein sequence ID" value="AWX44566.1"/>
    <property type="molecule type" value="Genomic_DNA"/>
</dbReference>
<keyword evidence="1" id="KW-0472">Membrane</keyword>
<name>A0A2Z4LRV4_9FLAO</name>
<gene>
    <name evidence="2" type="ORF">HME9304_01569</name>
</gene>
<feature type="transmembrane region" description="Helical" evidence="1">
    <location>
        <begin position="175"/>
        <end position="197"/>
    </location>
</feature>
<feature type="transmembrane region" description="Helical" evidence="1">
    <location>
        <begin position="74"/>
        <end position="100"/>
    </location>
</feature>
<dbReference type="KEGG" id="spon:HME9304_01569"/>
<feature type="transmembrane region" description="Helical" evidence="1">
    <location>
        <begin position="393"/>
        <end position="417"/>
    </location>
</feature>
<dbReference type="Pfam" id="PF18940">
    <property type="entry name" value="DUF5687"/>
    <property type="match status" value="1"/>
</dbReference>